<evidence type="ECO:0000256" key="1">
    <source>
        <dbReference type="ARBA" id="ARBA00022737"/>
    </source>
</evidence>
<evidence type="ECO:0000259" key="4">
    <source>
        <dbReference type="PROSITE" id="PS50102"/>
    </source>
</evidence>
<organism evidence="5 6">
    <name type="scientific">Hydra vulgaris</name>
    <name type="common">Hydra</name>
    <name type="synonym">Hydra attenuata</name>
    <dbReference type="NCBI Taxonomy" id="6087"/>
    <lineage>
        <taxon>Eukaryota</taxon>
        <taxon>Metazoa</taxon>
        <taxon>Cnidaria</taxon>
        <taxon>Hydrozoa</taxon>
        <taxon>Hydroidolina</taxon>
        <taxon>Anthoathecata</taxon>
        <taxon>Aplanulata</taxon>
        <taxon>Hydridae</taxon>
        <taxon>Hydra</taxon>
    </lineage>
</organism>
<feature type="domain" description="RRM" evidence="4">
    <location>
        <begin position="131"/>
        <end position="212"/>
    </location>
</feature>
<dbReference type="PRINTS" id="PR00961">
    <property type="entry name" value="HUDSXLRNA"/>
</dbReference>
<accession>A0ABM4DGV5</accession>
<dbReference type="InterPro" id="IPR012677">
    <property type="entry name" value="Nucleotide-bd_a/b_plait_sf"/>
</dbReference>
<dbReference type="PROSITE" id="PS50102">
    <property type="entry name" value="RRM"/>
    <property type="match status" value="3"/>
</dbReference>
<evidence type="ECO:0000313" key="6">
    <source>
        <dbReference type="RefSeq" id="XP_065673696.1"/>
    </source>
</evidence>
<dbReference type="GeneID" id="100210863"/>
<keyword evidence="2 3" id="KW-0694">RNA-binding</keyword>
<protein>
    <submittedName>
        <fullName evidence="6">ELAV-like protein 3</fullName>
    </submittedName>
</protein>
<dbReference type="InterPro" id="IPR000504">
    <property type="entry name" value="RRM_dom"/>
</dbReference>
<dbReference type="Gene3D" id="3.30.70.330">
    <property type="match status" value="3"/>
</dbReference>
<keyword evidence="1" id="KW-0677">Repeat</keyword>
<dbReference type="PANTHER" id="PTHR10352">
    <property type="entry name" value="EUKARYOTIC TRANSLATION INITIATION FACTOR 3 SUBUNIT G"/>
    <property type="match status" value="1"/>
</dbReference>
<keyword evidence="5" id="KW-1185">Reference proteome</keyword>
<evidence type="ECO:0000313" key="5">
    <source>
        <dbReference type="Proteomes" id="UP001652625"/>
    </source>
</evidence>
<gene>
    <name evidence="6" type="primary">LOC100210863</name>
</gene>
<dbReference type="Pfam" id="PF00076">
    <property type="entry name" value="RRM_1"/>
    <property type="match status" value="3"/>
</dbReference>
<proteinExistence type="predicted"/>
<dbReference type="Proteomes" id="UP001652625">
    <property type="component" value="Chromosome 14"/>
</dbReference>
<dbReference type="InterPro" id="IPR002343">
    <property type="entry name" value="Hud_Sxl_RNA"/>
</dbReference>
<evidence type="ECO:0000256" key="2">
    <source>
        <dbReference type="ARBA" id="ARBA00022884"/>
    </source>
</evidence>
<name>A0ABM4DGV5_HYDVU</name>
<feature type="domain" description="RRM" evidence="4">
    <location>
        <begin position="45"/>
        <end position="123"/>
    </location>
</feature>
<dbReference type="SMART" id="SM00360">
    <property type="entry name" value="RRM"/>
    <property type="match status" value="3"/>
</dbReference>
<sequence length="376" mass="41244">MATIHMMNGHGHHHLMNGVINGLAHVNLSGYPLNLEQDPDDENPTNLIINYLPQEMTEEELRTLFSSVGPLESCKLIRDKVTRASLGYAFVNYQHAADARKAIESLQGMKLTNKTIKVSVARPSCTEIKNANLYVSGLPLTCNENDLRELFASYGSIITIKVLYEESGQSRGVGFVRFDKRNDAEAAINGLNNRIPEINGAIKPLTVKFANPPSQKIQPYLDILAQAKGLAGSAFLRQVGLSQLSPINSSGASLTTSPINSPLSPNSSVLRSNLVVNSSNSSLNNPSWCVFVYNLPSDASELTLFQLFSKFGAIQSTRVVYDENTKKCKGFGFVNMAHYEDATMAILHLNGYCCERGKPLQVSFKRPRNQAGMSIM</sequence>
<reference evidence="6" key="1">
    <citation type="submission" date="2025-08" db="UniProtKB">
        <authorList>
            <consortium name="RefSeq"/>
        </authorList>
    </citation>
    <scope>IDENTIFICATION</scope>
</reference>
<evidence type="ECO:0000256" key="3">
    <source>
        <dbReference type="PROSITE-ProRule" id="PRU00176"/>
    </source>
</evidence>
<dbReference type="InterPro" id="IPR035979">
    <property type="entry name" value="RBD_domain_sf"/>
</dbReference>
<dbReference type="RefSeq" id="XP_065673696.1">
    <property type="nucleotide sequence ID" value="XM_065817624.1"/>
</dbReference>
<dbReference type="SUPFAM" id="SSF54928">
    <property type="entry name" value="RNA-binding domain, RBD"/>
    <property type="match status" value="3"/>
</dbReference>
<feature type="domain" description="RRM" evidence="4">
    <location>
        <begin position="288"/>
        <end position="367"/>
    </location>
</feature>